<protein>
    <submittedName>
        <fullName evidence="2">PLP-dependent aminotransferase family protein</fullName>
    </submittedName>
</protein>
<gene>
    <name evidence="2" type="ORF">Q8A70_25385</name>
</gene>
<dbReference type="PANTHER" id="PTHR46577:SF1">
    <property type="entry name" value="HTH-TYPE TRANSCRIPTIONAL REGULATORY PROTEIN GABR"/>
    <property type="match status" value="1"/>
</dbReference>
<dbReference type="Gene3D" id="3.40.640.10">
    <property type="entry name" value="Type I PLP-dependent aspartate aminotransferase-like (Major domain)"/>
    <property type="match status" value="1"/>
</dbReference>
<keyword evidence="2" id="KW-0032">Aminotransferase</keyword>
<dbReference type="PANTHER" id="PTHR46577">
    <property type="entry name" value="HTH-TYPE TRANSCRIPTIONAL REGULATORY PROTEIN GABR"/>
    <property type="match status" value="1"/>
</dbReference>
<name>A0ABU0YTK5_9PROT</name>
<dbReference type="InterPro" id="IPR051446">
    <property type="entry name" value="HTH_trans_reg/aminotransferase"/>
</dbReference>
<proteinExistence type="predicted"/>
<evidence type="ECO:0000259" key="1">
    <source>
        <dbReference type="Pfam" id="PF00155"/>
    </source>
</evidence>
<dbReference type="GO" id="GO:0008483">
    <property type="term" value="F:transaminase activity"/>
    <property type="evidence" value="ECO:0007669"/>
    <property type="project" value="UniProtKB-KW"/>
</dbReference>
<keyword evidence="3" id="KW-1185">Reference proteome</keyword>
<dbReference type="Gene3D" id="3.90.1150.10">
    <property type="entry name" value="Aspartate Aminotransferase, domain 1"/>
    <property type="match status" value="1"/>
</dbReference>
<keyword evidence="2" id="KW-0808">Transferase</keyword>
<reference evidence="3" key="1">
    <citation type="submission" date="2023-08" db="EMBL/GenBank/DDBJ databases">
        <title>Rhodospirillaceae gen. nov., a novel taxon isolated from the Yangtze River Yuezi River estuary sludge.</title>
        <authorList>
            <person name="Ruan L."/>
        </authorList>
    </citation>
    <scope>NUCLEOTIDE SEQUENCE [LARGE SCALE GENOMIC DNA]</scope>
    <source>
        <strain evidence="3">R-7</strain>
    </source>
</reference>
<evidence type="ECO:0000313" key="2">
    <source>
        <dbReference type="EMBL" id="MDQ7251045.1"/>
    </source>
</evidence>
<dbReference type="RefSeq" id="WP_379961027.1">
    <property type="nucleotide sequence ID" value="NZ_JAUYVI010000009.1"/>
</dbReference>
<dbReference type="EMBL" id="JAUYVI010000009">
    <property type="protein sequence ID" value="MDQ7251045.1"/>
    <property type="molecule type" value="Genomic_DNA"/>
</dbReference>
<dbReference type="Proteomes" id="UP001230156">
    <property type="component" value="Unassembled WGS sequence"/>
</dbReference>
<dbReference type="InterPro" id="IPR015422">
    <property type="entry name" value="PyrdxlP-dep_Trfase_small"/>
</dbReference>
<dbReference type="Pfam" id="PF00155">
    <property type="entry name" value="Aminotran_1_2"/>
    <property type="match status" value="1"/>
</dbReference>
<dbReference type="InterPro" id="IPR015424">
    <property type="entry name" value="PyrdxlP-dep_Trfase"/>
</dbReference>
<dbReference type="CDD" id="cd00609">
    <property type="entry name" value="AAT_like"/>
    <property type="match status" value="1"/>
</dbReference>
<dbReference type="InterPro" id="IPR004839">
    <property type="entry name" value="Aminotransferase_I/II_large"/>
</dbReference>
<comment type="caution">
    <text evidence="2">The sequence shown here is derived from an EMBL/GenBank/DDBJ whole genome shotgun (WGS) entry which is preliminary data.</text>
</comment>
<feature type="domain" description="Aminotransferase class I/classII large" evidence="1">
    <location>
        <begin position="69"/>
        <end position="324"/>
    </location>
</feature>
<dbReference type="SUPFAM" id="SSF53383">
    <property type="entry name" value="PLP-dependent transferases"/>
    <property type="match status" value="1"/>
</dbReference>
<sequence>MNQNPIGLARAIPPRVPGFAEALKETWQDLAGKEDGADPLFRAHRYGGTDEDHAAGLSWIGTRVSPAPDPDKVTVTNGTMNSILLLSTSLVGQGNVLLTEELTFPLVHTLAEMVGVRVGGVRIDAAGMIPEDFEKKCRDLKAKAVYVNCTVHSPTAYVTPEERRREIAAIARRHGVQILEDDAQALYLDNAPASFATIAPEITWYMLGFSKYLSSGIRMSYVVAPSMRALDLFLERFRPITTWHPAPIIAAMVTRWIETGRAHQLLDQVRAEVRRRQAIASEVLSGIDGYRGSSALHFWLPAPPGVESTAFSRAIGEAGVTVRPSRLYAGGLEPRVQGIRPAVGEPASAMEARRALGVLREVYDRLDRHHA</sequence>
<organism evidence="2 3">
    <name type="scientific">Dongia sedimenti</name>
    <dbReference type="NCBI Taxonomy" id="3064282"/>
    <lineage>
        <taxon>Bacteria</taxon>
        <taxon>Pseudomonadati</taxon>
        <taxon>Pseudomonadota</taxon>
        <taxon>Alphaproteobacteria</taxon>
        <taxon>Rhodospirillales</taxon>
        <taxon>Dongiaceae</taxon>
        <taxon>Dongia</taxon>
    </lineage>
</organism>
<accession>A0ABU0YTK5</accession>
<dbReference type="InterPro" id="IPR015421">
    <property type="entry name" value="PyrdxlP-dep_Trfase_major"/>
</dbReference>
<evidence type="ECO:0000313" key="3">
    <source>
        <dbReference type="Proteomes" id="UP001230156"/>
    </source>
</evidence>